<keyword evidence="1" id="KW-0812">Transmembrane</keyword>
<evidence type="ECO:0000313" key="2">
    <source>
        <dbReference type="EMBL" id="CAF2193771.1"/>
    </source>
</evidence>
<dbReference type="OrthoDB" id="1055837at2759"/>
<protein>
    <submittedName>
        <fullName evidence="2">(rape) hypothetical protein</fullName>
    </submittedName>
</protein>
<proteinExistence type="predicted"/>
<dbReference type="AlphaFoldDB" id="A0A816Z9B7"/>
<dbReference type="Pfam" id="PF06651">
    <property type="entry name" value="DUF1163"/>
    <property type="match status" value="1"/>
</dbReference>
<evidence type="ECO:0000256" key="1">
    <source>
        <dbReference type="SAM" id="Phobius"/>
    </source>
</evidence>
<organism evidence="2">
    <name type="scientific">Brassica napus</name>
    <name type="common">Rape</name>
    <dbReference type="NCBI Taxonomy" id="3708"/>
    <lineage>
        <taxon>Eukaryota</taxon>
        <taxon>Viridiplantae</taxon>
        <taxon>Streptophyta</taxon>
        <taxon>Embryophyta</taxon>
        <taxon>Tracheophyta</taxon>
        <taxon>Spermatophyta</taxon>
        <taxon>Magnoliopsida</taxon>
        <taxon>eudicotyledons</taxon>
        <taxon>Gunneridae</taxon>
        <taxon>Pentapetalae</taxon>
        <taxon>rosids</taxon>
        <taxon>malvids</taxon>
        <taxon>Brassicales</taxon>
        <taxon>Brassicaceae</taxon>
        <taxon>Brassiceae</taxon>
        <taxon>Brassica</taxon>
    </lineage>
</organism>
<dbReference type="InterPro" id="IPR009544">
    <property type="entry name" value="DUF1163"/>
</dbReference>
<name>A0A816Z9B7_BRANA</name>
<dbReference type="EMBL" id="HG994361">
    <property type="protein sequence ID" value="CAF2193771.1"/>
    <property type="molecule type" value="Genomic_DNA"/>
</dbReference>
<feature type="transmembrane region" description="Helical" evidence="1">
    <location>
        <begin position="14"/>
        <end position="35"/>
    </location>
</feature>
<accession>A0A816Z9B7</accession>
<gene>
    <name evidence="2" type="ORF">DARMORV10_A07P36600.1</name>
</gene>
<keyword evidence="1" id="KW-0472">Membrane</keyword>
<sequence length="187" mass="20980">MTSTQSSRRGGEDVCSCILIFLVFAFIAAMIAFVVKSAESHAPNIEVASMDFTVNWDLLIRRPDYLLGDSKCPQGDIQASLFYKDLTLATSSTQRYEYLNHKSPQLLRFSATVSEKDIRGLVGQNIIKDIKEKSEVRFGSRVFLARCIENSTRVFSYNCDETTLRFDPGSNMKAIIASRNNPTCRLG</sequence>
<dbReference type="PANTHER" id="PTHR31125">
    <property type="entry name" value="F20P5.22 PROTEIN-RELATED"/>
    <property type="match status" value="1"/>
</dbReference>
<keyword evidence="1" id="KW-1133">Transmembrane helix</keyword>
<dbReference type="Proteomes" id="UP001295469">
    <property type="component" value="Chromosome A07"/>
</dbReference>
<reference evidence="2" key="1">
    <citation type="submission" date="2021-01" db="EMBL/GenBank/DDBJ databases">
        <authorList>
            <consortium name="Genoscope - CEA"/>
            <person name="William W."/>
        </authorList>
    </citation>
    <scope>NUCLEOTIDE SEQUENCE</scope>
</reference>